<evidence type="ECO:0000256" key="1">
    <source>
        <dbReference type="ARBA" id="ARBA00004477"/>
    </source>
</evidence>
<comment type="similarity">
    <text evidence="3">Belongs to the PIGS family.</text>
</comment>
<evidence type="ECO:0000256" key="6">
    <source>
        <dbReference type="ARBA" id="ARBA00022824"/>
    </source>
</evidence>
<evidence type="ECO:0000256" key="9">
    <source>
        <dbReference type="ARBA" id="ARBA00023180"/>
    </source>
</evidence>
<dbReference type="GO" id="GO:0016255">
    <property type="term" value="P:attachment of GPI anchor to protein"/>
    <property type="evidence" value="ECO:0007669"/>
    <property type="project" value="InterPro"/>
</dbReference>
<dbReference type="GO" id="GO:0042765">
    <property type="term" value="C:GPI-anchor transamidase complex"/>
    <property type="evidence" value="ECO:0007669"/>
    <property type="project" value="InterPro"/>
</dbReference>
<evidence type="ECO:0000256" key="8">
    <source>
        <dbReference type="ARBA" id="ARBA00023136"/>
    </source>
</evidence>
<proteinExistence type="inferred from homology"/>
<organism evidence="10 11">
    <name type="scientific">Diversispora eburnea</name>
    <dbReference type="NCBI Taxonomy" id="1213867"/>
    <lineage>
        <taxon>Eukaryota</taxon>
        <taxon>Fungi</taxon>
        <taxon>Fungi incertae sedis</taxon>
        <taxon>Mucoromycota</taxon>
        <taxon>Glomeromycotina</taxon>
        <taxon>Glomeromycetes</taxon>
        <taxon>Diversisporales</taxon>
        <taxon>Diversisporaceae</taxon>
        <taxon>Diversispora</taxon>
    </lineage>
</organism>
<comment type="pathway">
    <text evidence="2">Glycolipid biosynthesis; glycosylphosphatidylinositol-anchor biosynthesis.</text>
</comment>
<dbReference type="GO" id="GO:0006506">
    <property type="term" value="P:GPI anchor biosynthetic process"/>
    <property type="evidence" value="ECO:0007669"/>
    <property type="project" value="UniProtKB-KW"/>
</dbReference>
<evidence type="ECO:0000313" key="10">
    <source>
        <dbReference type="EMBL" id="CAG8437781.1"/>
    </source>
</evidence>
<dbReference type="Proteomes" id="UP000789706">
    <property type="component" value="Unassembled WGS sequence"/>
</dbReference>
<evidence type="ECO:0000256" key="2">
    <source>
        <dbReference type="ARBA" id="ARBA00004687"/>
    </source>
</evidence>
<dbReference type="InterPro" id="IPR019540">
    <property type="entry name" value="PtdIno-glycan_biosynth_class_S"/>
</dbReference>
<keyword evidence="5" id="KW-0812">Transmembrane</keyword>
<evidence type="ECO:0000256" key="7">
    <source>
        <dbReference type="ARBA" id="ARBA00022989"/>
    </source>
</evidence>
<evidence type="ECO:0000256" key="3">
    <source>
        <dbReference type="ARBA" id="ARBA00005316"/>
    </source>
</evidence>
<keyword evidence="11" id="KW-1185">Reference proteome</keyword>
<comment type="caution">
    <text evidence="10">The sequence shown here is derived from an EMBL/GenBank/DDBJ whole genome shotgun (WGS) entry which is preliminary data.</text>
</comment>
<keyword evidence="8" id="KW-0472">Membrane</keyword>
<keyword evidence="7" id="KW-1133">Transmembrane helix</keyword>
<dbReference type="PANTHER" id="PTHR21072:SF13">
    <property type="entry name" value="GPI TRANSAMIDASE COMPONENT PIG-S"/>
    <property type="match status" value="1"/>
</dbReference>
<evidence type="ECO:0000313" key="11">
    <source>
        <dbReference type="Proteomes" id="UP000789706"/>
    </source>
</evidence>
<dbReference type="Pfam" id="PF10510">
    <property type="entry name" value="PIG-S"/>
    <property type="match status" value="1"/>
</dbReference>
<dbReference type="EMBL" id="CAJVPK010000048">
    <property type="protein sequence ID" value="CAG8437781.1"/>
    <property type="molecule type" value="Genomic_DNA"/>
</dbReference>
<dbReference type="PANTHER" id="PTHR21072">
    <property type="entry name" value="GPI TRANSAMIDASE COMPONENT PIG-S"/>
    <property type="match status" value="1"/>
</dbReference>
<name>A0A9N8V4F9_9GLOM</name>
<comment type="subcellular location">
    <subcellularLocation>
        <location evidence="1">Endoplasmic reticulum membrane</location>
        <topology evidence="1">Multi-pass membrane protein</topology>
    </subcellularLocation>
</comment>
<dbReference type="OrthoDB" id="28748at2759"/>
<evidence type="ECO:0000256" key="5">
    <source>
        <dbReference type="ARBA" id="ARBA00022692"/>
    </source>
</evidence>
<keyword evidence="4" id="KW-0337">GPI-anchor biosynthesis</keyword>
<evidence type="ECO:0000256" key="4">
    <source>
        <dbReference type="ARBA" id="ARBA00022502"/>
    </source>
</evidence>
<keyword evidence="9" id="KW-0325">Glycoprotein</keyword>
<keyword evidence="6" id="KW-0256">Endoplasmic reticulum</keyword>
<sequence>MLSIWVIIIIGLPLWWKTTEIYRAQLPFAEIEEWSKKRERLDIKFSTHFTLFIATNVLEENNNFNLKNLDIRLKESIASKYNLINNSKSVQFPVKFKIKEWNEWKDVLKEDFNLGQLNFTSKNGKYAFYILPGNNENKKTKVLVGNQRQAIVQIEQIEHWNLEPSTEANVELDSMRTMKYSPMYQVTFSLMNGDPSSLLVNWDIDQTVNKYLKPFVDKISVISNLIVESQIQHYARLTFEPQQKKIIENINYNNDNDKYFYLTPDLLPHFINAAEWKLASAVSSYPTLNFILYVPSLEQSPLYIQDSKENIIKNNAFLIPRWGGVVINNPDRSTGIHNFTSEELKSVMSIFIMQLRGLLGVQDFWVKAGSGLDSSVTIEFTSPQNTAITMWELDSLVRRRIAENIVATILTLKSLSQLVAEIPNMVVLDHIQTEVLLALDSLKKSCTSLQEEQYEIALQHAKKAIERAESAFFDPTMRN</sequence>
<dbReference type="AlphaFoldDB" id="A0A9N8V4F9"/>
<reference evidence="10" key="1">
    <citation type="submission" date="2021-06" db="EMBL/GenBank/DDBJ databases">
        <authorList>
            <person name="Kallberg Y."/>
            <person name="Tangrot J."/>
            <person name="Rosling A."/>
        </authorList>
    </citation>
    <scope>NUCLEOTIDE SEQUENCE</scope>
    <source>
        <strain evidence="10">AZ414A</strain>
    </source>
</reference>
<gene>
    <name evidence="10" type="ORF">DEBURN_LOCUS1169</name>
</gene>
<accession>A0A9N8V4F9</accession>
<protein>
    <submittedName>
        <fullName evidence="10">7769_t:CDS:1</fullName>
    </submittedName>
</protein>